<dbReference type="PANTHER" id="PTHR33112:SF9">
    <property type="entry name" value="HETEROKARYON INCOMPATIBILITY DOMAIN-CONTAINING PROTEIN"/>
    <property type="match status" value="1"/>
</dbReference>
<dbReference type="Proteomes" id="UP000256645">
    <property type="component" value="Unassembled WGS sequence"/>
</dbReference>
<keyword evidence="3" id="KW-1185">Reference proteome</keyword>
<reference evidence="2 3" key="1">
    <citation type="journal article" date="2018" name="IMA Fungus">
        <title>IMA Genome-F 9: Draft genome sequence of Annulohypoxylon stygium, Aspergillus mulundensis, Berkeleyomyces basicola (syn. Thielaviopsis basicola), Ceratocystis smalleyi, two Cercospora beticola strains, Coleophoma cylindrospora, Fusarium fracticaudum, Phialophora cf. hyalina, and Morchella septimelata.</title>
        <authorList>
            <person name="Wingfield B.D."/>
            <person name="Bills G.F."/>
            <person name="Dong Y."/>
            <person name="Huang W."/>
            <person name="Nel W.J."/>
            <person name="Swalarsk-Parry B.S."/>
            <person name="Vaghefi N."/>
            <person name="Wilken P.M."/>
            <person name="An Z."/>
            <person name="de Beer Z.W."/>
            <person name="De Vos L."/>
            <person name="Chen L."/>
            <person name="Duong T.A."/>
            <person name="Gao Y."/>
            <person name="Hammerbacher A."/>
            <person name="Kikkert J.R."/>
            <person name="Li Y."/>
            <person name="Li H."/>
            <person name="Li K."/>
            <person name="Li Q."/>
            <person name="Liu X."/>
            <person name="Ma X."/>
            <person name="Naidoo K."/>
            <person name="Pethybridge S.J."/>
            <person name="Sun J."/>
            <person name="Steenkamp E.T."/>
            <person name="van der Nest M.A."/>
            <person name="van Wyk S."/>
            <person name="Wingfield M.J."/>
            <person name="Xiong C."/>
            <person name="Yue Q."/>
            <person name="Zhang X."/>
        </authorList>
    </citation>
    <scope>NUCLEOTIDE SEQUENCE [LARGE SCALE GENOMIC DNA]</scope>
    <source>
        <strain evidence="2 3">BP6252</strain>
    </source>
</reference>
<dbReference type="STRING" id="1849047.A0A3D8Q592"/>
<organism evidence="2 3">
    <name type="scientific">Coleophoma cylindrospora</name>
    <dbReference type="NCBI Taxonomy" id="1849047"/>
    <lineage>
        <taxon>Eukaryota</taxon>
        <taxon>Fungi</taxon>
        <taxon>Dikarya</taxon>
        <taxon>Ascomycota</taxon>
        <taxon>Pezizomycotina</taxon>
        <taxon>Leotiomycetes</taxon>
        <taxon>Helotiales</taxon>
        <taxon>Dermateaceae</taxon>
        <taxon>Coleophoma</taxon>
    </lineage>
</organism>
<evidence type="ECO:0000313" key="2">
    <source>
        <dbReference type="EMBL" id="RDW56986.1"/>
    </source>
</evidence>
<name>A0A3D8Q592_9HELO</name>
<accession>A0A3D8Q592</accession>
<proteinExistence type="predicted"/>
<sequence length="700" mass="79168">MDPPVTCMACHSDNNIVLPTNIRRNGLLGYGLDIEIDKLQSAAASGCQPCTLLSNFLQVFRKLSPSFETNYPGREPNELFVQNSHVGSLLVALGRSSTYVDHLELYSQIGCPSPWPAIGPAADFPETLTLELATKKIELWISNCQQHSCCTNSRYETPKMPTRILLIEKHKVSLQEAAGKRGIYATLSHCWGNSQVLTTTKETLEHRHSGIRWDSLPRVFQEAIALTKNLGIEYLWIDSLCIIQGDHMDWMRESASMAAIFSNSYLNIAATSSSASDGALFTKRWTTPVPYEIDPETLPKRPMKSYHIPFASNENTIKARYSTRSAHENVKMLHNSKQMKRSDVMQKGPLLTRSWVFQERLLSPRTVHFHASEMIWECRDSFICECGDLQEADHGMHDGNLIVGKLWLYEVETDSETEAYTIVNRWLDGVELYSRLRITNCTDKLPALAGLAERFAMQLKSPYLAGLWECDLPRSLCWKVVGEQKDGPETDTEMSYGKRCFPYCAPTWSWASIDLSNTGIESSFEARTAFEHLIVTGFVIDKRYKLIAAECVTHPESPFGQVISGMLKIRAAVISTILFFDDQYLDPDCFVVLNSRHYRADVDLDVEYLHSRKSSRRVEGCNERQELDIVLVLLGGIRGFEAKENHDDEDQEEELFKTTLALVLTVVAESRDRYERIGILECPGSGSDFLNANIRTIEII</sequence>
<protein>
    <recommendedName>
        <fullName evidence="1">Heterokaryon incompatibility domain-containing protein</fullName>
    </recommendedName>
</protein>
<dbReference type="InterPro" id="IPR010730">
    <property type="entry name" value="HET"/>
</dbReference>
<dbReference type="EMBL" id="PDLM01000027">
    <property type="protein sequence ID" value="RDW56986.1"/>
    <property type="molecule type" value="Genomic_DNA"/>
</dbReference>
<evidence type="ECO:0000259" key="1">
    <source>
        <dbReference type="Pfam" id="PF06985"/>
    </source>
</evidence>
<dbReference type="Pfam" id="PF06985">
    <property type="entry name" value="HET"/>
    <property type="match status" value="1"/>
</dbReference>
<gene>
    <name evidence="2" type="ORF">BP6252_13939</name>
</gene>
<comment type="caution">
    <text evidence="2">The sequence shown here is derived from an EMBL/GenBank/DDBJ whole genome shotgun (WGS) entry which is preliminary data.</text>
</comment>
<dbReference type="AlphaFoldDB" id="A0A3D8Q592"/>
<dbReference type="PANTHER" id="PTHR33112">
    <property type="entry name" value="DOMAIN PROTEIN, PUTATIVE-RELATED"/>
    <property type="match status" value="1"/>
</dbReference>
<dbReference type="OrthoDB" id="8300194at2759"/>
<evidence type="ECO:0000313" key="3">
    <source>
        <dbReference type="Proteomes" id="UP000256645"/>
    </source>
</evidence>
<feature type="domain" description="Heterokaryon incompatibility" evidence="1">
    <location>
        <begin position="184"/>
        <end position="359"/>
    </location>
</feature>